<name>A0A191VYF2_9CAUD</name>
<reference evidence="1 2" key="1">
    <citation type="journal article" date="2016" name="Curr. Microbiol.">
        <title>Characterization and Complete Genome Sequences of Three N4-Like Roseobacter Phages Isolated from the South China Sea.</title>
        <authorList>
            <person name="Li B."/>
            <person name="Zhang S."/>
            <person name="Long L."/>
            <person name="Huang S."/>
        </authorList>
    </citation>
    <scope>NUCLEOTIDE SEQUENCE [LARGE SCALE GENOMIC DNA]</scope>
</reference>
<keyword evidence="2" id="KW-1185">Reference proteome</keyword>
<evidence type="ECO:0000313" key="2">
    <source>
        <dbReference type="Proteomes" id="UP000259976"/>
    </source>
</evidence>
<gene>
    <name evidence="1" type="ORF">RDp01_gp13</name>
</gene>
<organism evidence="1 2">
    <name type="scientific">Roseobacter phage RD-1410W1-01</name>
    <dbReference type="NCBI Taxonomy" id="1815984"/>
    <lineage>
        <taxon>Viruses</taxon>
        <taxon>Duplodnaviria</taxon>
        <taxon>Heunggongvirae</taxon>
        <taxon>Uroviricota</taxon>
        <taxon>Caudoviricetes</taxon>
        <taxon>Schitoviridae</taxon>
        <taxon>Rhodovirinae</taxon>
        <taxon>Aoqinvirus</taxon>
        <taxon>Aoqinvirus RD1410W101</taxon>
    </lineage>
</organism>
<proteinExistence type="predicted"/>
<dbReference type="EMBL" id="KU885989">
    <property type="protein sequence ID" value="ANJ20747.1"/>
    <property type="molecule type" value="Genomic_DNA"/>
</dbReference>
<evidence type="ECO:0000313" key="1">
    <source>
        <dbReference type="EMBL" id="ANJ20747.1"/>
    </source>
</evidence>
<sequence length="112" mass="12396">MKNTTKKPTKTMVETIRETMPTILRVALLIAYDNGMVNRNESEDDFVGTTASILGEVPLIELIKLEAFLKTLNPIQLNIIAAGEDTESKALLADAPNPEFADTLFNRIFEGE</sequence>
<protein>
    <submittedName>
        <fullName evidence="1">Uncharacterized protein</fullName>
    </submittedName>
</protein>
<accession>A0A191VYF2</accession>
<dbReference type="Proteomes" id="UP000259976">
    <property type="component" value="Segment"/>
</dbReference>